<dbReference type="PANTHER" id="PTHR45228:SF4">
    <property type="entry name" value="LIPOPROTEIN"/>
    <property type="match status" value="1"/>
</dbReference>
<dbReference type="Proteomes" id="UP000650524">
    <property type="component" value="Unassembled WGS sequence"/>
</dbReference>
<feature type="modified residue" description="4-aspartylphosphate" evidence="1">
    <location>
        <position position="454"/>
    </location>
</feature>
<keyword evidence="2" id="KW-0175">Coiled coil</keyword>
<dbReference type="PANTHER" id="PTHR45228">
    <property type="entry name" value="CYCLIC DI-GMP PHOSPHODIESTERASE TM_0186-RELATED"/>
    <property type="match status" value="1"/>
</dbReference>
<accession>A0A8J6N020</accession>
<dbReference type="InterPro" id="IPR003607">
    <property type="entry name" value="HD/PDEase_dom"/>
</dbReference>
<dbReference type="PROSITE" id="PS50110">
    <property type="entry name" value="RESPONSE_REGULATORY"/>
    <property type="match status" value="2"/>
</dbReference>
<dbReference type="InterPro" id="IPR052020">
    <property type="entry name" value="Cyclic_di-GMP/3'3'-cGAMP_PDE"/>
</dbReference>
<dbReference type="InterPro" id="IPR006674">
    <property type="entry name" value="HD_domain"/>
</dbReference>
<gene>
    <name evidence="6" type="ORF">H8E19_13710</name>
</gene>
<evidence type="ECO:0000256" key="1">
    <source>
        <dbReference type="PROSITE-ProRule" id="PRU00169"/>
    </source>
</evidence>
<evidence type="ECO:0000259" key="5">
    <source>
        <dbReference type="PROSITE" id="PS51832"/>
    </source>
</evidence>
<dbReference type="SUPFAM" id="SSF52172">
    <property type="entry name" value="CheY-like"/>
    <property type="match status" value="2"/>
</dbReference>
<sequence length="526" mass="58809">MMVSNPKSKIRNPKSKGAYAEGAKILIVEDSPTQAVLLKVLLEKHKYEVHEATDGEKGLAAARQIHPDLIISDIMMPAMNGYEMSYAVKHDQAIHNIPIMLLSTLSNPEDIVQGINSGADYYLVKPYDENRLLSSVKAVFSTPTRQNGPGEIREMEIVVDGTLYTVRSSHEQILSLFLSIYHNALEQNKKLTETQAALKKLNEGLESQVREKTDQLISGFVGTTQAISDLLESRDPYTAGHSRGVTDLAISIAKKMGMDHEEIGGLEICGLLHDVGKVVVSSGILNKPGKLSRNEFGIIKQHPQTAYDALHRIPYPWPVARIVRQHHERLDGSGYPRGLKGDEIHPWARILAVADVVDAMITHRPYRPALRRQTALEELSRGYTSKYDPSVVDACKAVMKLDTSRILVVDDEPTVLELMIGFLHHMELEAERYEDSHQALDAFRARPFPLVITDIKMPGMNGLELLEKIREIHPASKVIMVTGYGDKELLLKSLRLGASDFLDKPFVFEKFKSAVELALKHYEEET</sequence>
<dbReference type="InterPro" id="IPR011006">
    <property type="entry name" value="CheY-like_superfamily"/>
</dbReference>
<protein>
    <submittedName>
        <fullName evidence="6">Response regulator</fullName>
    </submittedName>
</protein>
<evidence type="ECO:0000313" key="7">
    <source>
        <dbReference type="Proteomes" id="UP000650524"/>
    </source>
</evidence>
<dbReference type="Gene3D" id="3.40.50.2300">
    <property type="match status" value="2"/>
</dbReference>
<dbReference type="PROSITE" id="PS51831">
    <property type="entry name" value="HD"/>
    <property type="match status" value="1"/>
</dbReference>
<dbReference type="SUPFAM" id="SSF109604">
    <property type="entry name" value="HD-domain/PDEase-like"/>
    <property type="match status" value="1"/>
</dbReference>
<dbReference type="Pfam" id="PF13487">
    <property type="entry name" value="HD_5"/>
    <property type="match status" value="1"/>
</dbReference>
<dbReference type="CDD" id="cd17536">
    <property type="entry name" value="REC_YesN-like"/>
    <property type="match status" value="1"/>
</dbReference>
<feature type="coiled-coil region" evidence="2">
    <location>
        <begin position="188"/>
        <end position="215"/>
    </location>
</feature>
<dbReference type="SMART" id="SM00448">
    <property type="entry name" value="REC"/>
    <property type="match status" value="2"/>
</dbReference>
<dbReference type="Pfam" id="PF00072">
    <property type="entry name" value="Response_reg"/>
    <property type="match status" value="2"/>
</dbReference>
<evidence type="ECO:0000259" key="4">
    <source>
        <dbReference type="PROSITE" id="PS51831"/>
    </source>
</evidence>
<evidence type="ECO:0000313" key="6">
    <source>
        <dbReference type="EMBL" id="MBC8178457.1"/>
    </source>
</evidence>
<keyword evidence="1" id="KW-0597">Phosphoprotein</keyword>
<dbReference type="CDD" id="cd00077">
    <property type="entry name" value="HDc"/>
    <property type="match status" value="1"/>
</dbReference>
<reference evidence="6 7" key="1">
    <citation type="submission" date="2020-08" db="EMBL/GenBank/DDBJ databases">
        <title>Bridging the membrane lipid divide: bacteria of the FCB group superphylum have the potential to synthesize archaeal ether lipids.</title>
        <authorList>
            <person name="Villanueva L."/>
            <person name="Von Meijenfeldt F.A.B."/>
            <person name="Westbye A.B."/>
            <person name="Yadav S."/>
            <person name="Hopmans E.C."/>
            <person name="Dutilh B.E."/>
            <person name="Sinninghe Damste J.S."/>
        </authorList>
    </citation>
    <scope>NUCLEOTIDE SEQUENCE [LARGE SCALE GENOMIC DNA]</scope>
    <source>
        <strain evidence="6">NIOZ-UU27</strain>
    </source>
</reference>
<evidence type="ECO:0000256" key="2">
    <source>
        <dbReference type="SAM" id="Coils"/>
    </source>
</evidence>
<dbReference type="GO" id="GO:0000160">
    <property type="term" value="P:phosphorelay signal transduction system"/>
    <property type="evidence" value="ECO:0007669"/>
    <property type="project" value="InterPro"/>
</dbReference>
<feature type="domain" description="HD-GYP" evidence="5">
    <location>
        <begin position="216"/>
        <end position="411"/>
    </location>
</feature>
<organism evidence="6 7">
    <name type="scientific">Candidatus Desulfacyla euxinica</name>
    <dbReference type="NCBI Taxonomy" id="2841693"/>
    <lineage>
        <taxon>Bacteria</taxon>
        <taxon>Deltaproteobacteria</taxon>
        <taxon>Candidatus Desulfacyla</taxon>
    </lineage>
</organism>
<dbReference type="SMART" id="SM00471">
    <property type="entry name" value="HDc"/>
    <property type="match status" value="1"/>
</dbReference>
<comment type="caution">
    <text evidence="6">The sequence shown here is derived from an EMBL/GenBank/DDBJ whole genome shotgun (WGS) entry which is preliminary data.</text>
</comment>
<feature type="domain" description="Response regulatory" evidence="3">
    <location>
        <begin position="405"/>
        <end position="519"/>
    </location>
</feature>
<dbReference type="EMBL" id="JACNJD010000283">
    <property type="protein sequence ID" value="MBC8178457.1"/>
    <property type="molecule type" value="Genomic_DNA"/>
</dbReference>
<feature type="domain" description="Response regulatory" evidence="3">
    <location>
        <begin position="24"/>
        <end position="140"/>
    </location>
</feature>
<dbReference type="PROSITE" id="PS51832">
    <property type="entry name" value="HD_GYP"/>
    <property type="match status" value="1"/>
</dbReference>
<feature type="domain" description="HD" evidence="4">
    <location>
        <begin position="238"/>
        <end position="360"/>
    </location>
</feature>
<proteinExistence type="predicted"/>
<evidence type="ECO:0000259" key="3">
    <source>
        <dbReference type="PROSITE" id="PS50110"/>
    </source>
</evidence>
<feature type="modified residue" description="4-aspartylphosphate" evidence="1">
    <location>
        <position position="73"/>
    </location>
</feature>
<name>A0A8J6N020_9DELT</name>
<dbReference type="InterPro" id="IPR037522">
    <property type="entry name" value="HD_GYP_dom"/>
</dbReference>
<dbReference type="InterPro" id="IPR001789">
    <property type="entry name" value="Sig_transdc_resp-reg_receiver"/>
</dbReference>
<dbReference type="AlphaFoldDB" id="A0A8J6N020"/>
<dbReference type="Gene3D" id="1.10.3210.10">
    <property type="entry name" value="Hypothetical protein af1432"/>
    <property type="match status" value="1"/>
</dbReference>